<dbReference type="EMBL" id="CAMXCT030003791">
    <property type="protein sequence ID" value="CAL4793584.1"/>
    <property type="molecule type" value="Genomic_DNA"/>
</dbReference>
<accession>A0A9P1DB62</accession>
<dbReference type="AlphaFoldDB" id="A0A9P1DB62"/>
<dbReference type="Proteomes" id="UP001152797">
    <property type="component" value="Unassembled WGS sequence"/>
</dbReference>
<keyword evidence="4" id="KW-1185">Reference proteome</keyword>
<feature type="region of interest" description="Disordered" evidence="1">
    <location>
        <begin position="139"/>
        <end position="161"/>
    </location>
</feature>
<comment type="caution">
    <text evidence="2">The sequence shown here is derived from an EMBL/GenBank/DDBJ whole genome shotgun (WGS) entry which is preliminary data.</text>
</comment>
<evidence type="ECO:0000313" key="4">
    <source>
        <dbReference type="Proteomes" id="UP001152797"/>
    </source>
</evidence>
<proteinExistence type="predicted"/>
<evidence type="ECO:0000313" key="2">
    <source>
        <dbReference type="EMBL" id="CAI4006272.1"/>
    </source>
</evidence>
<organism evidence="2">
    <name type="scientific">Cladocopium goreaui</name>
    <dbReference type="NCBI Taxonomy" id="2562237"/>
    <lineage>
        <taxon>Eukaryota</taxon>
        <taxon>Sar</taxon>
        <taxon>Alveolata</taxon>
        <taxon>Dinophyceae</taxon>
        <taxon>Suessiales</taxon>
        <taxon>Symbiodiniaceae</taxon>
        <taxon>Cladocopium</taxon>
    </lineage>
</organism>
<dbReference type="EMBL" id="CAMXCT020003791">
    <property type="protein sequence ID" value="CAL1159647.1"/>
    <property type="molecule type" value="Genomic_DNA"/>
</dbReference>
<protein>
    <submittedName>
        <fullName evidence="2">Uncharacterized protein</fullName>
    </submittedName>
</protein>
<sequence length="161" mass="17691">MHQSQKLGLPAEVLGQESQRIHTLGWFSGNYEHSWWSCCSLQELPFDLVFEDLRPQVLQTCLDVLGRSFLRSWPGGPQEMEDSLRRGVEESGSGPVAHGLRHSQAQELSGRLAPLVVTQVLVNRIAASAVARPRPPLIGVTRIPPPPQGSRVASKRGPTCL</sequence>
<evidence type="ECO:0000256" key="1">
    <source>
        <dbReference type="SAM" id="MobiDB-lite"/>
    </source>
</evidence>
<reference evidence="2" key="1">
    <citation type="submission" date="2022-10" db="EMBL/GenBank/DDBJ databases">
        <authorList>
            <person name="Chen Y."/>
            <person name="Dougan E. K."/>
            <person name="Chan C."/>
            <person name="Rhodes N."/>
            <person name="Thang M."/>
        </authorList>
    </citation>
    <scope>NUCLEOTIDE SEQUENCE</scope>
</reference>
<gene>
    <name evidence="2" type="ORF">C1SCF055_LOCUS31924</name>
</gene>
<reference evidence="3 4" key="2">
    <citation type="submission" date="2024-05" db="EMBL/GenBank/DDBJ databases">
        <authorList>
            <person name="Chen Y."/>
            <person name="Shah S."/>
            <person name="Dougan E. K."/>
            <person name="Thang M."/>
            <person name="Chan C."/>
        </authorList>
    </citation>
    <scope>NUCLEOTIDE SEQUENCE [LARGE SCALE GENOMIC DNA]</scope>
</reference>
<dbReference type="EMBL" id="CAMXCT010003791">
    <property type="protein sequence ID" value="CAI4006272.1"/>
    <property type="molecule type" value="Genomic_DNA"/>
</dbReference>
<name>A0A9P1DB62_9DINO</name>
<evidence type="ECO:0000313" key="3">
    <source>
        <dbReference type="EMBL" id="CAL4793584.1"/>
    </source>
</evidence>